<proteinExistence type="predicted"/>
<keyword evidence="3" id="KW-1185">Reference proteome</keyword>
<evidence type="ECO:0000256" key="1">
    <source>
        <dbReference type="SAM" id="Phobius"/>
    </source>
</evidence>
<name>A0ABP8JHE1_9BACT</name>
<keyword evidence="1" id="KW-0472">Membrane</keyword>
<organism evidence="2 3">
    <name type="scientific">Hymenobacter koreensis</name>
    <dbReference type="NCBI Taxonomy" id="1084523"/>
    <lineage>
        <taxon>Bacteria</taxon>
        <taxon>Pseudomonadati</taxon>
        <taxon>Bacteroidota</taxon>
        <taxon>Cytophagia</taxon>
        <taxon>Cytophagales</taxon>
        <taxon>Hymenobacteraceae</taxon>
        <taxon>Hymenobacter</taxon>
    </lineage>
</organism>
<accession>A0ABP8JHE1</accession>
<evidence type="ECO:0000313" key="2">
    <source>
        <dbReference type="EMBL" id="GAA4390904.1"/>
    </source>
</evidence>
<keyword evidence="1" id="KW-1133">Transmembrane helix</keyword>
<dbReference type="RefSeq" id="WP_345227030.1">
    <property type="nucleotide sequence ID" value="NZ_BAABHA010000015.1"/>
</dbReference>
<feature type="transmembrane region" description="Helical" evidence="1">
    <location>
        <begin position="58"/>
        <end position="76"/>
    </location>
</feature>
<protein>
    <submittedName>
        <fullName evidence="2">Uncharacterized protein</fullName>
    </submittedName>
</protein>
<sequence>MTTLFFLPVPQATLSVARRAKPLLDHLKASWNAEVPVEPGTSPRCQLLIRQQHRATRLFWLGTAGVGGAALFAAICS</sequence>
<dbReference type="Proteomes" id="UP001500454">
    <property type="component" value="Unassembled WGS sequence"/>
</dbReference>
<comment type="caution">
    <text evidence="2">The sequence shown here is derived from an EMBL/GenBank/DDBJ whole genome shotgun (WGS) entry which is preliminary data.</text>
</comment>
<gene>
    <name evidence="2" type="ORF">GCM10023186_39600</name>
</gene>
<dbReference type="EMBL" id="BAABHA010000015">
    <property type="protein sequence ID" value="GAA4390904.1"/>
    <property type="molecule type" value="Genomic_DNA"/>
</dbReference>
<keyword evidence="1" id="KW-0812">Transmembrane</keyword>
<evidence type="ECO:0000313" key="3">
    <source>
        <dbReference type="Proteomes" id="UP001500454"/>
    </source>
</evidence>
<reference evidence="3" key="1">
    <citation type="journal article" date="2019" name="Int. J. Syst. Evol. Microbiol.">
        <title>The Global Catalogue of Microorganisms (GCM) 10K type strain sequencing project: providing services to taxonomists for standard genome sequencing and annotation.</title>
        <authorList>
            <consortium name="The Broad Institute Genomics Platform"/>
            <consortium name="The Broad Institute Genome Sequencing Center for Infectious Disease"/>
            <person name="Wu L."/>
            <person name="Ma J."/>
        </authorList>
    </citation>
    <scope>NUCLEOTIDE SEQUENCE [LARGE SCALE GENOMIC DNA]</scope>
    <source>
        <strain evidence="3">JCM 17924</strain>
    </source>
</reference>